<accession>A0A3N2DFU9</accession>
<sequence length="82" mass="9579">MFDSEKIKNLYYELAYETVYARLEKESELEKELIKAGLTDDDADKLVKEIGLFVVTHHQDKSIKNFSAIAREYPDVFSFLLD</sequence>
<evidence type="ECO:0000313" key="1">
    <source>
        <dbReference type="EMBL" id="ROR98667.1"/>
    </source>
</evidence>
<comment type="caution">
    <text evidence="1">The sequence shown here is derived from an EMBL/GenBank/DDBJ whole genome shotgun (WGS) entry which is preliminary data.</text>
</comment>
<name>A0A3N2DFU9_9GAMM</name>
<protein>
    <submittedName>
        <fullName evidence="1">Uncharacterized protein</fullName>
    </submittedName>
</protein>
<keyword evidence="2" id="KW-1185">Reference proteome</keyword>
<dbReference type="RefSeq" id="WP_123713735.1">
    <property type="nucleotide sequence ID" value="NZ_RKHR01000007.1"/>
</dbReference>
<dbReference type="Proteomes" id="UP000275394">
    <property type="component" value="Unassembled WGS sequence"/>
</dbReference>
<reference evidence="1 2" key="1">
    <citation type="submission" date="2018-11" db="EMBL/GenBank/DDBJ databases">
        <title>Genomic Encyclopedia of Type Strains, Phase IV (KMG-IV): sequencing the most valuable type-strain genomes for metagenomic binning, comparative biology and taxonomic classification.</title>
        <authorList>
            <person name="Goeker M."/>
        </authorList>
    </citation>
    <scope>NUCLEOTIDE SEQUENCE [LARGE SCALE GENOMIC DNA]</scope>
    <source>
        <strain evidence="1 2">DSM 100316</strain>
    </source>
</reference>
<gene>
    <name evidence="1" type="ORF">EDC56_3400</name>
</gene>
<organism evidence="1 2">
    <name type="scientific">Sinobacterium caligoides</name>
    <dbReference type="NCBI Taxonomy" id="933926"/>
    <lineage>
        <taxon>Bacteria</taxon>
        <taxon>Pseudomonadati</taxon>
        <taxon>Pseudomonadota</taxon>
        <taxon>Gammaproteobacteria</taxon>
        <taxon>Cellvibrionales</taxon>
        <taxon>Spongiibacteraceae</taxon>
        <taxon>Sinobacterium</taxon>
    </lineage>
</organism>
<dbReference type="AlphaFoldDB" id="A0A3N2DFU9"/>
<proteinExistence type="predicted"/>
<dbReference type="EMBL" id="RKHR01000007">
    <property type="protein sequence ID" value="ROR98667.1"/>
    <property type="molecule type" value="Genomic_DNA"/>
</dbReference>
<evidence type="ECO:0000313" key="2">
    <source>
        <dbReference type="Proteomes" id="UP000275394"/>
    </source>
</evidence>